<dbReference type="SUPFAM" id="SSF53649">
    <property type="entry name" value="Alkaline phosphatase-like"/>
    <property type="match status" value="1"/>
</dbReference>
<sequence>MMIGKRPNILFLMSDEHRADTAGFAGNPVVRTPHLDWIAETGVVFSNAYTPSPICIPARQSIMSGQLPETTGCMSYGQDLAPGYMTFARRFAQYGYATVACGKLHHMGVDQMQGWMQRIGNEMQVDLTFVEGRDEEECGRAARSIKEFKWDQPKEVKRAGIGRAPHTVMDAYTVLGATNFIDEYFLSPYYDRESLDRPLLLKVSLLQPHYPYIADGDKFRYYLNRVKPFADQEVFDHPSLSGLQVRPGVDASEREIRRAVAAYYAMIEKVDDHFGTVMQALETAGQNLDDWIIIYTSDHGEMLGEHDVWEKQKFFEGSVRVPFIIRFPKGFDGGRIVAENVNLCDLFATMCELSDIPVPSGLDSRSMVPLLKGSQHAWDNRTISQFGPHHIMIKQDNLKYQYYGPDMPEVLFDLSRNPEETMNFSRDPDYMREMESFRKQRREFRPEGAVS</sequence>
<dbReference type="Pfam" id="PF00884">
    <property type="entry name" value="Sulfatase"/>
    <property type="match status" value="1"/>
</dbReference>
<dbReference type="Gene3D" id="3.40.720.10">
    <property type="entry name" value="Alkaline Phosphatase, subunit A"/>
    <property type="match status" value="1"/>
</dbReference>
<dbReference type="Proteomes" id="UP000616779">
    <property type="component" value="Unassembled WGS sequence"/>
</dbReference>
<dbReference type="RefSeq" id="WP_171646168.1">
    <property type="nucleotide sequence ID" value="NZ_WHOA01000184.1"/>
</dbReference>
<keyword evidence="1" id="KW-0479">Metal-binding</keyword>
<proteinExistence type="predicted"/>
<evidence type="ECO:0000259" key="3">
    <source>
        <dbReference type="Pfam" id="PF00884"/>
    </source>
</evidence>
<dbReference type="PANTHER" id="PTHR45953:SF1">
    <property type="entry name" value="IDURONATE 2-SULFATASE"/>
    <property type="match status" value="1"/>
</dbReference>
<feature type="domain" description="Sulfatase N-terminal" evidence="3">
    <location>
        <begin position="7"/>
        <end position="355"/>
    </location>
</feature>
<dbReference type="InterPro" id="IPR017850">
    <property type="entry name" value="Alkaline_phosphatase_core_sf"/>
</dbReference>
<evidence type="ECO:0000256" key="1">
    <source>
        <dbReference type="ARBA" id="ARBA00022723"/>
    </source>
</evidence>
<accession>A0ABX1Y2U0</accession>
<name>A0ABX1Y2U0_9BACL</name>
<dbReference type="InterPro" id="IPR000917">
    <property type="entry name" value="Sulfatase_N"/>
</dbReference>
<dbReference type="EMBL" id="WHOA01000184">
    <property type="protein sequence ID" value="NOU74769.1"/>
    <property type="molecule type" value="Genomic_DNA"/>
</dbReference>
<gene>
    <name evidence="4" type="ORF">GC098_25850</name>
</gene>
<comment type="caution">
    <text evidence="4">The sequence shown here is derived from an EMBL/GenBank/DDBJ whole genome shotgun (WGS) entry which is preliminary data.</text>
</comment>
<reference evidence="4 5" key="1">
    <citation type="submission" date="2019-10" db="EMBL/GenBank/DDBJ databases">
        <title>Description of Paenibacillus terrestris sp. nov.</title>
        <authorList>
            <person name="Carlier A."/>
            <person name="Qi S."/>
        </authorList>
    </citation>
    <scope>NUCLEOTIDE SEQUENCE [LARGE SCALE GENOMIC DNA]</scope>
    <source>
        <strain evidence="4 5">LMG 31458</strain>
    </source>
</reference>
<evidence type="ECO:0000256" key="2">
    <source>
        <dbReference type="ARBA" id="ARBA00022801"/>
    </source>
</evidence>
<protein>
    <submittedName>
        <fullName evidence="4">Sulfatase-like hydrolase/transferase</fullName>
    </submittedName>
</protein>
<organism evidence="4 5">
    <name type="scientific">Paenibacillus phytorum</name>
    <dbReference type="NCBI Taxonomy" id="2654977"/>
    <lineage>
        <taxon>Bacteria</taxon>
        <taxon>Bacillati</taxon>
        <taxon>Bacillota</taxon>
        <taxon>Bacilli</taxon>
        <taxon>Bacillales</taxon>
        <taxon>Paenibacillaceae</taxon>
        <taxon>Paenibacillus</taxon>
    </lineage>
</organism>
<keyword evidence="5" id="KW-1185">Reference proteome</keyword>
<dbReference type="PANTHER" id="PTHR45953">
    <property type="entry name" value="IDURONATE 2-SULFATASE"/>
    <property type="match status" value="1"/>
</dbReference>
<evidence type="ECO:0000313" key="4">
    <source>
        <dbReference type="EMBL" id="NOU74769.1"/>
    </source>
</evidence>
<keyword evidence="2" id="KW-0378">Hydrolase</keyword>
<evidence type="ECO:0000313" key="5">
    <source>
        <dbReference type="Proteomes" id="UP000616779"/>
    </source>
</evidence>